<accession>A0AA86QI83</accession>
<evidence type="ECO:0000313" key="6">
    <source>
        <dbReference type="Proteomes" id="UP001642409"/>
    </source>
</evidence>
<feature type="domain" description="4Fe-4S ferredoxin-type" evidence="1">
    <location>
        <begin position="159"/>
        <end position="193"/>
    </location>
</feature>
<evidence type="ECO:0000313" key="2">
    <source>
        <dbReference type="EMBL" id="CAI9937227.1"/>
    </source>
</evidence>
<dbReference type="AlphaFoldDB" id="A0AA86QI83"/>
<dbReference type="Proteomes" id="UP001642409">
    <property type="component" value="Unassembled WGS sequence"/>
</dbReference>
<reference evidence="3" key="1">
    <citation type="submission" date="2023-06" db="EMBL/GenBank/DDBJ databases">
        <authorList>
            <person name="Kurt Z."/>
        </authorList>
    </citation>
    <scope>NUCLEOTIDE SEQUENCE</scope>
</reference>
<reference evidence="4 6" key="2">
    <citation type="submission" date="2024-07" db="EMBL/GenBank/DDBJ databases">
        <authorList>
            <person name="Akdeniz Z."/>
        </authorList>
    </citation>
    <scope>NUCLEOTIDE SEQUENCE [LARGE SCALE GENOMIC DNA]</scope>
</reference>
<evidence type="ECO:0000313" key="4">
    <source>
        <dbReference type="EMBL" id="CAL6020875.1"/>
    </source>
</evidence>
<dbReference type="EMBL" id="CAXDID020000222">
    <property type="protein sequence ID" value="CAL6058596.1"/>
    <property type="molecule type" value="Genomic_DNA"/>
</dbReference>
<dbReference type="PROSITE" id="PS51379">
    <property type="entry name" value="4FE4S_FER_2"/>
    <property type="match status" value="1"/>
</dbReference>
<comment type="caution">
    <text evidence="3">The sequence shown here is derived from an EMBL/GenBank/DDBJ whole genome shotgun (WGS) entry which is preliminary data.</text>
</comment>
<sequence length="966" mass="106239">MISSNELVCENKCPETEVFISGAAKCSTCTGQQVPNLGQTACVDKTQCSPGYLNLLGTKCITNCNLDKAGSGPDNQCGKCNIINVLSYFNDAISSCACAPNAKGTGTSCLCNTDSGFTNPDCTCPNKISIDGTLCSEKCIGAEVSINNAQRCTKCKQTEIPNPDHNACTDDCYMFLGTCYESCPKGSLKTHQKTCVTDCKVFDQLPNPTSCEVAGISPCMTVRKIPNGFVCTACESFEFQNGFECTTNCDGQFILSTNKKFCTSVCGIYPKAYAVEIFNQVSVNVCYDQCPPEAPDYSTEILLGTQKCFLGACDPAKKLLETNFKCVTYCASGMYFVNQSARIKYQCLQANATCNKYFISEGMKECYNACPLIYPFVNGNECQISCSPYMNDPKSPTHKICVQYCGGLNPPYAIVDEKKRTQCTQTCGSLFVQQVNSQLTCVSFCQTYTWDGFSKICTNQCKFYIIDQTKHLVAQLCGDSCAELNLTYSFVDQNGINNCVPSCTALNPFVDGTVCTKNCAFIVQQQITDISKYKCQASCPKFGIIYSLNESITICVQSCVGAAPYIFGNLCVSNCALTANKFVGTDSITCVASCTGEAAINTNGIKFCDLNCDFYINQDIKYCQTIGTIQRPYKQIYQSIEIDGVTKKRYQFVEKCENNEYGIVNGFQICQACKFYELVVDAHKCVSSCSIDQVQLGFRCFTGLCKDMDDLYLNIFTEIDKQCAQSCGKYFVLDQQSLQCSKTCPTNSVYKVDTGLQFCTFQCIGDDDYVTLDSRYIISGVGQCVQTCPIGSFKDPSLDSNSYKYCVASCQSKQYKVVNGDYLCVMVCPVYVIETLETKRCYETCADSAPNNIEVKISTSETQCVSTCPLTHPFMPANGDLKCVKTCPQNFYTIINGMRKCSDSCVSNTSIEKSFTVANHYMCRGECDDAQVFKRISNNIGACIYECPKELTVVGPRNAFLNQEEE</sequence>
<dbReference type="EMBL" id="CATOUU010000644">
    <property type="protein sequence ID" value="CAI9937227.1"/>
    <property type="molecule type" value="Genomic_DNA"/>
</dbReference>
<name>A0AA86QI83_9EUKA</name>
<evidence type="ECO:0000259" key="1">
    <source>
        <dbReference type="PROSITE" id="PS51379"/>
    </source>
</evidence>
<evidence type="ECO:0000313" key="5">
    <source>
        <dbReference type="EMBL" id="CAL6058596.1"/>
    </source>
</evidence>
<protein>
    <recommendedName>
        <fullName evidence="1">4Fe-4S ferredoxin-type domain-containing protein</fullName>
    </recommendedName>
</protein>
<organism evidence="3">
    <name type="scientific">Hexamita inflata</name>
    <dbReference type="NCBI Taxonomy" id="28002"/>
    <lineage>
        <taxon>Eukaryota</taxon>
        <taxon>Metamonada</taxon>
        <taxon>Diplomonadida</taxon>
        <taxon>Hexamitidae</taxon>
        <taxon>Hexamitinae</taxon>
        <taxon>Hexamita</taxon>
    </lineage>
</organism>
<proteinExistence type="predicted"/>
<keyword evidence="6" id="KW-1185">Reference proteome</keyword>
<evidence type="ECO:0000313" key="3">
    <source>
        <dbReference type="EMBL" id="CAI9953957.1"/>
    </source>
</evidence>
<dbReference type="InterPro" id="IPR017896">
    <property type="entry name" value="4Fe4S_Fe-S-bd"/>
</dbReference>
<dbReference type="EMBL" id="CAXDID020000087">
    <property type="protein sequence ID" value="CAL6020875.1"/>
    <property type="molecule type" value="Genomic_DNA"/>
</dbReference>
<gene>
    <name evidence="2" type="ORF">HINF_LOCUS24872</name>
    <name evidence="4" type="ORF">HINF_LOCUS27896</name>
    <name evidence="3" type="ORF">HINF_LOCUS41602</name>
    <name evidence="5" type="ORF">HINF_LOCUS48344</name>
</gene>
<dbReference type="EMBL" id="CATOUU010000843">
    <property type="protein sequence ID" value="CAI9953957.1"/>
    <property type="molecule type" value="Genomic_DNA"/>
</dbReference>